<keyword evidence="1" id="KW-0175">Coiled coil</keyword>
<dbReference type="EnsemblPlants" id="OB01G21990.1">
    <property type="protein sequence ID" value="OB01G21990.1"/>
    <property type="gene ID" value="OB01G21990"/>
</dbReference>
<reference evidence="2" key="2">
    <citation type="submission" date="2013-04" db="UniProtKB">
        <authorList>
            <consortium name="EnsemblPlants"/>
        </authorList>
    </citation>
    <scope>IDENTIFICATION</scope>
</reference>
<dbReference type="HOGENOM" id="CLU_077822_1_0_1"/>
<dbReference type="Proteomes" id="UP000006038">
    <property type="component" value="Chromosome 1"/>
</dbReference>
<evidence type="ECO:0000313" key="2">
    <source>
        <dbReference type="EnsemblPlants" id="OB01G21990.1"/>
    </source>
</evidence>
<organism evidence="2">
    <name type="scientific">Oryza brachyantha</name>
    <name type="common">malo sina</name>
    <dbReference type="NCBI Taxonomy" id="4533"/>
    <lineage>
        <taxon>Eukaryota</taxon>
        <taxon>Viridiplantae</taxon>
        <taxon>Streptophyta</taxon>
        <taxon>Embryophyta</taxon>
        <taxon>Tracheophyta</taxon>
        <taxon>Spermatophyta</taxon>
        <taxon>Magnoliopsida</taxon>
        <taxon>Liliopsida</taxon>
        <taxon>Poales</taxon>
        <taxon>Poaceae</taxon>
        <taxon>BOP clade</taxon>
        <taxon>Oryzoideae</taxon>
        <taxon>Oryzeae</taxon>
        <taxon>Oryzinae</taxon>
        <taxon>Oryza</taxon>
    </lineage>
</organism>
<reference evidence="2" key="1">
    <citation type="journal article" date="2013" name="Nat. Commun.">
        <title>Whole-genome sequencing of Oryza brachyantha reveals mechanisms underlying Oryza genome evolution.</title>
        <authorList>
            <person name="Chen J."/>
            <person name="Huang Q."/>
            <person name="Gao D."/>
            <person name="Wang J."/>
            <person name="Lang Y."/>
            <person name="Liu T."/>
            <person name="Li B."/>
            <person name="Bai Z."/>
            <person name="Luis Goicoechea J."/>
            <person name="Liang C."/>
            <person name="Chen C."/>
            <person name="Zhang W."/>
            <person name="Sun S."/>
            <person name="Liao Y."/>
            <person name="Zhang X."/>
            <person name="Yang L."/>
            <person name="Song C."/>
            <person name="Wang M."/>
            <person name="Shi J."/>
            <person name="Liu G."/>
            <person name="Liu J."/>
            <person name="Zhou H."/>
            <person name="Zhou W."/>
            <person name="Yu Q."/>
            <person name="An N."/>
            <person name="Chen Y."/>
            <person name="Cai Q."/>
            <person name="Wang B."/>
            <person name="Liu B."/>
            <person name="Min J."/>
            <person name="Huang Y."/>
            <person name="Wu H."/>
            <person name="Li Z."/>
            <person name="Zhang Y."/>
            <person name="Yin Y."/>
            <person name="Song W."/>
            <person name="Jiang J."/>
            <person name="Jackson S.A."/>
            <person name="Wing R.A."/>
            <person name="Wang J."/>
            <person name="Chen M."/>
        </authorList>
    </citation>
    <scope>NUCLEOTIDE SEQUENCE [LARGE SCALE GENOMIC DNA]</scope>
    <source>
        <strain evidence="2">cv. IRGC 101232</strain>
    </source>
</reference>
<dbReference type="InterPro" id="IPR049932">
    <property type="entry name" value="NEAP1-4"/>
</dbReference>
<sequence length="232" mass="25897">MPVSEKATAPSSSYYSSELDPLLSDLAERKLRLRRSLVWLDAELKDARAKLASKEQLLAQESENSKLAESKARSMEEEVRRLKKCLQDKDEQLRASLCSTEQCLLVHKLDVLRSQLSITQATGEASAASAMLAQLQCLSLSGGHENEKNVLGENELQLKTVEEQLDLVQQYLKTKKLSQMVKRRDKALKKLQGQLQLKQTAGSGDNQNLWESSGFRLIASMSILALAILAKR</sequence>
<dbReference type="STRING" id="4533.J3KYZ3"/>
<dbReference type="GeneID" id="102719244"/>
<dbReference type="OrthoDB" id="1729117at2759"/>
<protein>
    <submittedName>
        <fullName evidence="2">Uncharacterized protein</fullName>
    </submittedName>
</protein>
<dbReference type="Gramene" id="OB01G21990.1">
    <property type="protein sequence ID" value="OB01G21990.1"/>
    <property type="gene ID" value="OB01G21990"/>
</dbReference>
<dbReference type="PANTHER" id="PTHR48145">
    <property type="entry name" value="NUCLEAR ENVELOPE-ASSOCIATED PROTEIN 1"/>
    <property type="match status" value="1"/>
</dbReference>
<gene>
    <name evidence="2" type="primary">LOC102719244</name>
</gene>
<name>J3KYZ3_ORYBR</name>
<dbReference type="AlphaFoldDB" id="J3KYZ3"/>
<evidence type="ECO:0000256" key="1">
    <source>
        <dbReference type="SAM" id="Coils"/>
    </source>
</evidence>
<proteinExistence type="predicted"/>
<dbReference type="OMA" id="NQNLWES"/>
<dbReference type="eggNOG" id="ENOG502QUNG">
    <property type="taxonomic scope" value="Eukaryota"/>
</dbReference>
<keyword evidence="3" id="KW-1185">Reference proteome</keyword>
<evidence type="ECO:0000313" key="3">
    <source>
        <dbReference type="Proteomes" id="UP000006038"/>
    </source>
</evidence>
<dbReference type="RefSeq" id="XP_015695292.1">
    <property type="nucleotide sequence ID" value="XM_015839806.2"/>
</dbReference>
<accession>J3KYZ3</accession>
<feature type="coiled-coil region" evidence="1">
    <location>
        <begin position="44"/>
        <end position="92"/>
    </location>
</feature>
<dbReference type="PANTHER" id="PTHR48145:SF5">
    <property type="entry name" value="NUCLEAR ENVELOPE-ASSOCIATED PROTEIN 2"/>
    <property type="match status" value="1"/>
</dbReference>